<organism evidence="3 4">
    <name type="scientific">Amycolatopsis rubida</name>
    <dbReference type="NCBI Taxonomy" id="112413"/>
    <lineage>
        <taxon>Bacteria</taxon>
        <taxon>Bacillati</taxon>
        <taxon>Actinomycetota</taxon>
        <taxon>Actinomycetes</taxon>
        <taxon>Pseudonocardiales</taxon>
        <taxon>Pseudonocardiaceae</taxon>
        <taxon>Amycolatopsis</taxon>
    </lineage>
</organism>
<feature type="transmembrane region" description="Helical" evidence="2">
    <location>
        <begin position="17"/>
        <end position="37"/>
    </location>
</feature>
<feature type="region of interest" description="Disordered" evidence="1">
    <location>
        <begin position="74"/>
        <end position="97"/>
    </location>
</feature>
<accession>A0A1I5XBC7</accession>
<proteinExistence type="predicted"/>
<evidence type="ECO:0000256" key="1">
    <source>
        <dbReference type="SAM" id="MobiDB-lite"/>
    </source>
</evidence>
<evidence type="ECO:0000313" key="3">
    <source>
        <dbReference type="EMBL" id="SFQ29282.1"/>
    </source>
</evidence>
<sequence>MTGVTGIAASAGGAHPAAVVLCVLLLVGVPLAAWVLARGRRAIPPTAGRLTVQALRARLAEEISQEEVPRAVPMPCTGKSVRAMPNSTQPYRSEEPA</sequence>
<dbReference type="Proteomes" id="UP000199137">
    <property type="component" value="Unassembled WGS sequence"/>
</dbReference>
<dbReference type="EMBL" id="FOWC01000010">
    <property type="protein sequence ID" value="SFQ29282.1"/>
    <property type="molecule type" value="Genomic_DNA"/>
</dbReference>
<dbReference type="RefSeq" id="WP_143132547.1">
    <property type="nucleotide sequence ID" value="NZ_FOWC01000010.1"/>
</dbReference>
<keyword evidence="2" id="KW-0472">Membrane</keyword>
<name>A0A1I5XBC7_9PSEU</name>
<dbReference type="STRING" id="112413.SAMN05421854_110138"/>
<protein>
    <submittedName>
        <fullName evidence="3">Uncharacterized protein</fullName>
    </submittedName>
</protein>
<dbReference type="AlphaFoldDB" id="A0A1I5XBC7"/>
<keyword evidence="2" id="KW-0812">Transmembrane</keyword>
<evidence type="ECO:0000313" key="4">
    <source>
        <dbReference type="Proteomes" id="UP000199137"/>
    </source>
</evidence>
<gene>
    <name evidence="3" type="ORF">SAMN05421854_110138</name>
</gene>
<evidence type="ECO:0000256" key="2">
    <source>
        <dbReference type="SAM" id="Phobius"/>
    </source>
</evidence>
<keyword evidence="2" id="KW-1133">Transmembrane helix</keyword>
<reference evidence="3 4" key="1">
    <citation type="submission" date="2016-10" db="EMBL/GenBank/DDBJ databases">
        <authorList>
            <person name="de Groot N.N."/>
        </authorList>
    </citation>
    <scope>NUCLEOTIDE SEQUENCE [LARGE SCALE GENOMIC DNA]</scope>
    <source>
        <strain evidence="3 4">DSM 44637</strain>
    </source>
</reference>